<comment type="similarity">
    <text evidence="2 8">Belongs to the bacterial ribosomal protein bS20 family.</text>
</comment>
<feature type="region of interest" description="Disordered" evidence="9">
    <location>
        <begin position="69"/>
        <end position="88"/>
    </location>
</feature>
<dbReference type="NCBIfam" id="TIGR00029">
    <property type="entry name" value="S20"/>
    <property type="match status" value="1"/>
</dbReference>
<evidence type="ECO:0000313" key="10">
    <source>
        <dbReference type="EMBL" id="GEM00523.1"/>
    </source>
</evidence>
<dbReference type="RefSeq" id="WP_089829215.1">
    <property type="nucleotide sequence ID" value="NZ_BJWI01000001.1"/>
</dbReference>
<evidence type="ECO:0000256" key="1">
    <source>
        <dbReference type="ARBA" id="ARBA00003134"/>
    </source>
</evidence>
<keyword evidence="6 8" id="KW-0687">Ribonucleoprotein</keyword>
<comment type="function">
    <text evidence="1 8">Binds directly to 16S ribosomal RNA.</text>
</comment>
<accession>A0A1I5KV89</accession>
<reference evidence="11 12" key="1">
    <citation type="submission" date="2016-10" db="EMBL/GenBank/DDBJ databases">
        <authorList>
            <person name="de Groot N.N."/>
        </authorList>
    </citation>
    <scope>NUCLEOTIDE SEQUENCE [LARGE SCALE GENOMIC DNA]</scope>
    <source>
        <strain evidence="11 12">DSM 17073</strain>
    </source>
</reference>
<dbReference type="EMBL" id="BJWI01000001">
    <property type="protein sequence ID" value="GEM00523.1"/>
    <property type="molecule type" value="Genomic_DNA"/>
</dbReference>
<evidence type="ECO:0000256" key="5">
    <source>
        <dbReference type="ARBA" id="ARBA00022980"/>
    </source>
</evidence>
<keyword evidence="4 8" id="KW-0694">RNA-binding</keyword>
<reference evidence="10 13" key="2">
    <citation type="submission" date="2019-07" db="EMBL/GenBank/DDBJ databases">
        <title>Whole genome shotgun sequence of Halolactibacillus halophilus NBRC 100868.</title>
        <authorList>
            <person name="Hosoyama A."/>
            <person name="Uohara A."/>
            <person name="Ohji S."/>
            <person name="Ichikawa N."/>
        </authorList>
    </citation>
    <scope>NUCLEOTIDE SEQUENCE [LARGE SCALE GENOMIC DNA]</scope>
    <source>
        <strain evidence="10 13">NBRC 100868</strain>
    </source>
</reference>
<evidence type="ECO:0000256" key="3">
    <source>
        <dbReference type="ARBA" id="ARBA00022730"/>
    </source>
</evidence>
<protein>
    <recommendedName>
        <fullName evidence="7 8">Small ribosomal subunit protein bS20</fullName>
    </recommendedName>
</protein>
<dbReference type="GO" id="GO:0005829">
    <property type="term" value="C:cytosol"/>
    <property type="evidence" value="ECO:0007669"/>
    <property type="project" value="TreeGrafter"/>
</dbReference>
<dbReference type="GO" id="GO:0015935">
    <property type="term" value="C:small ribosomal subunit"/>
    <property type="evidence" value="ECO:0007669"/>
    <property type="project" value="TreeGrafter"/>
</dbReference>
<dbReference type="STRING" id="306540.SAMN05421839_10163"/>
<dbReference type="HAMAP" id="MF_00500">
    <property type="entry name" value="Ribosomal_bS20"/>
    <property type="match status" value="1"/>
</dbReference>
<dbReference type="Gene3D" id="1.20.58.110">
    <property type="entry name" value="Ribosomal protein S20"/>
    <property type="match status" value="1"/>
</dbReference>
<dbReference type="GO" id="GO:0070181">
    <property type="term" value="F:small ribosomal subunit rRNA binding"/>
    <property type="evidence" value="ECO:0007669"/>
    <property type="project" value="TreeGrafter"/>
</dbReference>
<evidence type="ECO:0000256" key="9">
    <source>
        <dbReference type="SAM" id="MobiDB-lite"/>
    </source>
</evidence>
<dbReference type="GO" id="GO:0006412">
    <property type="term" value="P:translation"/>
    <property type="evidence" value="ECO:0007669"/>
    <property type="project" value="UniProtKB-UniRule"/>
</dbReference>
<dbReference type="GO" id="GO:0003735">
    <property type="term" value="F:structural constituent of ribosome"/>
    <property type="evidence" value="ECO:0007669"/>
    <property type="project" value="InterPro"/>
</dbReference>
<keyword evidence="5 8" id="KW-0689">Ribosomal protein</keyword>
<evidence type="ECO:0000256" key="2">
    <source>
        <dbReference type="ARBA" id="ARBA00007634"/>
    </source>
</evidence>
<dbReference type="FunFam" id="1.20.58.110:FF:000001">
    <property type="entry name" value="30S ribosomal protein S20"/>
    <property type="match status" value="1"/>
</dbReference>
<proteinExistence type="inferred from homology"/>
<evidence type="ECO:0000256" key="6">
    <source>
        <dbReference type="ARBA" id="ARBA00023274"/>
    </source>
</evidence>
<dbReference type="EMBL" id="FOXC01000001">
    <property type="protein sequence ID" value="SFO89030.1"/>
    <property type="molecule type" value="Genomic_DNA"/>
</dbReference>
<dbReference type="Proteomes" id="UP000321547">
    <property type="component" value="Unassembled WGS sequence"/>
</dbReference>
<dbReference type="InterPro" id="IPR002583">
    <property type="entry name" value="Ribosomal_bS20"/>
</dbReference>
<dbReference type="PANTHER" id="PTHR33398:SF1">
    <property type="entry name" value="SMALL RIBOSOMAL SUBUNIT PROTEIN BS20C"/>
    <property type="match status" value="1"/>
</dbReference>
<evidence type="ECO:0000313" key="12">
    <source>
        <dbReference type="Proteomes" id="UP000242243"/>
    </source>
</evidence>
<dbReference type="OrthoDB" id="9808392at2"/>
<evidence type="ECO:0000256" key="4">
    <source>
        <dbReference type="ARBA" id="ARBA00022884"/>
    </source>
</evidence>
<evidence type="ECO:0000256" key="7">
    <source>
        <dbReference type="ARBA" id="ARBA00035136"/>
    </source>
</evidence>
<keyword evidence="3 8" id="KW-0699">rRNA-binding</keyword>
<evidence type="ECO:0000313" key="11">
    <source>
        <dbReference type="EMBL" id="SFO89030.1"/>
    </source>
</evidence>
<dbReference type="InterPro" id="IPR036510">
    <property type="entry name" value="Ribosomal_bS20_sf"/>
</dbReference>
<dbReference type="PANTHER" id="PTHR33398">
    <property type="entry name" value="30S RIBOSOMAL PROTEIN S20"/>
    <property type="match status" value="1"/>
</dbReference>
<dbReference type="Proteomes" id="UP000242243">
    <property type="component" value="Unassembled WGS sequence"/>
</dbReference>
<organism evidence="11 12">
    <name type="scientific">Halolactibacillus halophilus</name>
    <dbReference type="NCBI Taxonomy" id="306540"/>
    <lineage>
        <taxon>Bacteria</taxon>
        <taxon>Bacillati</taxon>
        <taxon>Bacillota</taxon>
        <taxon>Bacilli</taxon>
        <taxon>Bacillales</taxon>
        <taxon>Bacillaceae</taxon>
        <taxon>Halolactibacillus</taxon>
    </lineage>
</organism>
<name>A0A1I5KV89_9BACI</name>
<gene>
    <name evidence="8 10" type="primary">rpsT</name>
    <name evidence="10" type="ORF">HHA03_00550</name>
    <name evidence="11" type="ORF">SAMN05421839_10163</name>
</gene>
<dbReference type="AlphaFoldDB" id="A0A1I5KV89"/>
<dbReference type="SUPFAM" id="SSF46992">
    <property type="entry name" value="Ribosomal protein S20"/>
    <property type="match status" value="1"/>
</dbReference>
<keyword evidence="13" id="KW-1185">Reference proteome</keyword>
<evidence type="ECO:0000256" key="8">
    <source>
        <dbReference type="HAMAP-Rule" id="MF_00500"/>
    </source>
</evidence>
<evidence type="ECO:0000313" key="13">
    <source>
        <dbReference type="Proteomes" id="UP000321547"/>
    </source>
</evidence>
<dbReference type="Pfam" id="PF01649">
    <property type="entry name" value="Ribosomal_S20p"/>
    <property type="match status" value="1"/>
</dbReference>
<sequence length="88" mass="9875">MANIKSAKKRIRVNEDARLLNAPVKTEMRSMIKRVENLVNDNKVEDAKAALNVAIKKIDKAVQKGIVHKNNGSRQKSRLVKKVNQLSA</sequence>